<keyword evidence="7" id="KW-0067">ATP-binding</keyword>
<dbReference type="OrthoDB" id="8061355at2759"/>
<name>A0A9P6KFZ3_9FUNG</name>
<evidence type="ECO:0000259" key="12">
    <source>
        <dbReference type="PROSITE" id="PS50893"/>
    </source>
</evidence>
<dbReference type="GO" id="GO:0016020">
    <property type="term" value="C:membrane"/>
    <property type="evidence" value="ECO:0007669"/>
    <property type="project" value="UniProtKB-SubCell"/>
</dbReference>
<sequence length="1032" mass="116265">MTSQTQLQIPMTVLESSKSDSQRDEAFEPLPDPVDFAQFRPNPHYQLRALARRSLSYHRRQPISTAICLVIWPIILVVIVFAISLSSATEYSGLIRQCTNEANPQLSREFSLSRPDFLPEENRVINTAYYDKSEKTNPCVRWFGETYPIKAPFQNKTFNDMNAYYIPSPDFGWWNTEKYRKENRFEQGSLRRGVFGSYIFSTPAYLTYKPIEQKVNYYAATPEVANALGIPPKITRQFFSEEWPTKNASVVVYNASNPQIAGTGLLGAMPIKYVPRGINVLVKGDPNCDWDDRSCIQPEFNYSKAMFATPYYEPFSSRAELDQTLLKSIEKFGASRRHRDDEKILPFGSLVVDSIDASKSSLKMTMQYGLPSVGENDDYSLTKIPSAGLRYLLSLTQFTNSLTKTKFAGKFAISQGVRALPSEHDISLLNGKSLNDMAASFIPFALSFLLPSFVSILVQEKEDKHKMMMAMNGLKSSVYYAAHYLEFITMQLILTLVFALACTAIKFQYIWRTSPGLLIVLFLVWAHVQVSLSFLVASFFSKTRKAALVVYFLVALSCIMAGVADYIFANGIPFAWYIHPTFAFFSIISTSIRHASLVNDLYPLTFEDFAPGTTLFKVLILLIVLPSEYGVRRPWHFPVTTWFRKKSTSTGDRDIESRRRPEVSKDTDSDSDYMNGGDEDVRVERERVQSHYDSEKTPLIIDNLYHRYSGKIEPALRGMSFGVETNTVLGLLGPNGAGKSTMIHLLTGLYEPTSGTAYVAGANIRSDMNLVHSQQKAVAYALASVSMSKFRDRQVKGLSGGEKRRVTIAISLLGDNKVIFLDEPTTGLDPAVRRIIWDIINRVKVNRTVILTTHSMEEADILSDRIAIMTGGSLRCIGTSLHLKDLYGTGFRLNITSKPGRLEEACQSIEQHVMSGMKHYKRTDKFTNSSVFEFELQDRSLTQGHNQGSDRRELSSIFGLMSRTVEESQWPVECPYVDCKDPVDASVIEMVLGEGAARWYQLGVDHAISEKVGRSKLGRSLLLFICSFENQN</sequence>
<evidence type="ECO:0000256" key="11">
    <source>
        <dbReference type="SAM" id="Phobius"/>
    </source>
</evidence>
<dbReference type="InterPro" id="IPR013525">
    <property type="entry name" value="ABC2_TM"/>
</dbReference>
<dbReference type="InterPro" id="IPR003959">
    <property type="entry name" value="ATPase_AAA_core"/>
</dbReference>
<dbReference type="InterPro" id="IPR003593">
    <property type="entry name" value="AAA+_ATPase"/>
</dbReference>
<evidence type="ECO:0000256" key="9">
    <source>
        <dbReference type="ARBA" id="ARBA00023136"/>
    </source>
</evidence>
<feature type="transmembrane region" description="Helical" evidence="11">
    <location>
        <begin position="517"/>
        <end position="540"/>
    </location>
</feature>
<reference evidence="13" key="1">
    <citation type="journal article" date="2020" name="Fungal Divers.">
        <title>Resolving the Mortierellaceae phylogeny through synthesis of multi-gene phylogenetics and phylogenomics.</title>
        <authorList>
            <person name="Vandepol N."/>
            <person name="Liber J."/>
            <person name="Desiro A."/>
            <person name="Na H."/>
            <person name="Kennedy M."/>
            <person name="Barry K."/>
            <person name="Grigoriev I.V."/>
            <person name="Miller A.N."/>
            <person name="O'Donnell K."/>
            <person name="Stajich J.E."/>
            <person name="Bonito G."/>
        </authorList>
    </citation>
    <scope>NUCLEOTIDE SEQUENCE</scope>
    <source>
        <strain evidence="13">KOD1015</strain>
    </source>
</reference>
<dbReference type="AlphaFoldDB" id="A0A9P6KFZ3"/>
<comment type="subcellular location">
    <subcellularLocation>
        <location evidence="1">Membrane</location>
        <topology evidence="1">Multi-pass membrane protein</topology>
    </subcellularLocation>
</comment>
<feature type="transmembrane region" description="Helical" evidence="11">
    <location>
        <begin position="63"/>
        <end position="85"/>
    </location>
</feature>
<evidence type="ECO:0000256" key="1">
    <source>
        <dbReference type="ARBA" id="ARBA00004141"/>
    </source>
</evidence>
<evidence type="ECO:0000313" key="13">
    <source>
        <dbReference type="EMBL" id="KAF9583478.1"/>
    </source>
</evidence>
<organism evidence="13 14">
    <name type="scientific">Lunasporangiospora selenospora</name>
    <dbReference type="NCBI Taxonomy" id="979761"/>
    <lineage>
        <taxon>Eukaryota</taxon>
        <taxon>Fungi</taxon>
        <taxon>Fungi incertae sedis</taxon>
        <taxon>Mucoromycota</taxon>
        <taxon>Mortierellomycotina</taxon>
        <taxon>Mortierellomycetes</taxon>
        <taxon>Mortierellales</taxon>
        <taxon>Mortierellaceae</taxon>
        <taxon>Lunasporangiospora</taxon>
    </lineage>
</organism>
<evidence type="ECO:0000256" key="4">
    <source>
        <dbReference type="ARBA" id="ARBA00022692"/>
    </source>
</evidence>
<evidence type="ECO:0000256" key="2">
    <source>
        <dbReference type="ARBA" id="ARBA00008869"/>
    </source>
</evidence>
<feature type="domain" description="ABC transporter" evidence="12">
    <location>
        <begin position="699"/>
        <end position="896"/>
    </location>
</feature>
<keyword evidence="9 11" id="KW-0472">Membrane</keyword>
<dbReference type="SMART" id="SM00382">
    <property type="entry name" value="AAA"/>
    <property type="match status" value="1"/>
</dbReference>
<proteinExistence type="inferred from homology"/>
<feature type="compositionally biased region" description="Basic and acidic residues" evidence="10">
    <location>
        <begin position="651"/>
        <end position="668"/>
    </location>
</feature>
<accession>A0A9P6KFZ3</accession>
<feature type="transmembrane region" description="Helical" evidence="11">
    <location>
        <begin position="437"/>
        <end position="458"/>
    </location>
</feature>
<dbReference type="Pfam" id="PF13304">
    <property type="entry name" value="AAA_21"/>
    <property type="match status" value="1"/>
</dbReference>
<gene>
    <name evidence="13" type="ORF">BGW38_009372</name>
</gene>
<keyword evidence="8 11" id="KW-1133">Transmembrane helix</keyword>
<dbReference type="GO" id="GO:0005319">
    <property type="term" value="F:lipid transporter activity"/>
    <property type="evidence" value="ECO:0007669"/>
    <property type="project" value="TreeGrafter"/>
</dbReference>
<comment type="caution">
    <text evidence="13">The sequence shown here is derived from an EMBL/GenBank/DDBJ whole genome shotgun (WGS) entry which is preliminary data.</text>
</comment>
<evidence type="ECO:0000256" key="3">
    <source>
        <dbReference type="ARBA" id="ARBA00022448"/>
    </source>
</evidence>
<dbReference type="CDD" id="cd03263">
    <property type="entry name" value="ABC_subfamily_A"/>
    <property type="match status" value="1"/>
</dbReference>
<protein>
    <recommendedName>
        <fullName evidence="12">ABC transporter domain-containing protein</fullName>
    </recommendedName>
</protein>
<dbReference type="SUPFAM" id="SSF52540">
    <property type="entry name" value="P-loop containing nucleoside triphosphate hydrolases"/>
    <property type="match status" value="1"/>
</dbReference>
<dbReference type="GO" id="GO:0140359">
    <property type="term" value="F:ABC-type transporter activity"/>
    <property type="evidence" value="ECO:0007669"/>
    <property type="project" value="InterPro"/>
</dbReference>
<keyword evidence="6" id="KW-0547">Nucleotide-binding</keyword>
<dbReference type="Proteomes" id="UP000780801">
    <property type="component" value="Unassembled WGS sequence"/>
</dbReference>
<keyword evidence="14" id="KW-1185">Reference proteome</keyword>
<keyword evidence="4 11" id="KW-0812">Transmembrane</keyword>
<feature type="transmembrane region" description="Helical" evidence="11">
    <location>
        <begin position="478"/>
        <end position="511"/>
    </location>
</feature>
<dbReference type="GO" id="GO:0016887">
    <property type="term" value="F:ATP hydrolysis activity"/>
    <property type="evidence" value="ECO:0007669"/>
    <property type="project" value="InterPro"/>
</dbReference>
<dbReference type="PANTHER" id="PTHR19229:SF36">
    <property type="entry name" value="ATP-BINDING CASSETTE SUB-FAMILY A MEMBER 2"/>
    <property type="match status" value="1"/>
</dbReference>
<dbReference type="Gene3D" id="3.40.50.300">
    <property type="entry name" value="P-loop containing nucleotide triphosphate hydrolases"/>
    <property type="match status" value="2"/>
</dbReference>
<feature type="compositionally biased region" description="Basic and acidic residues" evidence="10">
    <location>
        <begin position="17"/>
        <end position="26"/>
    </location>
</feature>
<dbReference type="PROSITE" id="PS00211">
    <property type="entry name" value="ABC_TRANSPORTER_1"/>
    <property type="match status" value="1"/>
</dbReference>
<evidence type="ECO:0000256" key="6">
    <source>
        <dbReference type="ARBA" id="ARBA00022741"/>
    </source>
</evidence>
<evidence type="ECO:0000256" key="5">
    <source>
        <dbReference type="ARBA" id="ARBA00022737"/>
    </source>
</evidence>
<evidence type="ECO:0000256" key="8">
    <source>
        <dbReference type="ARBA" id="ARBA00022989"/>
    </source>
</evidence>
<keyword evidence="3" id="KW-0813">Transport</keyword>
<feature type="region of interest" description="Disordered" evidence="10">
    <location>
        <begin position="1"/>
        <end position="26"/>
    </location>
</feature>
<dbReference type="PROSITE" id="PS50893">
    <property type="entry name" value="ABC_TRANSPORTER_2"/>
    <property type="match status" value="1"/>
</dbReference>
<dbReference type="GO" id="GO:0005524">
    <property type="term" value="F:ATP binding"/>
    <property type="evidence" value="ECO:0007669"/>
    <property type="project" value="UniProtKB-KW"/>
</dbReference>
<evidence type="ECO:0000313" key="14">
    <source>
        <dbReference type="Proteomes" id="UP000780801"/>
    </source>
</evidence>
<dbReference type="Pfam" id="PF00005">
    <property type="entry name" value="ABC_tran"/>
    <property type="match status" value="1"/>
</dbReference>
<dbReference type="EMBL" id="JAABOA010000687">
    <property type="protein sequence ID" value="KAF9583478.1"/>
    <property type="molecule type" value="Genomic_DNA"/>
</dbReference>
<keyword evidence="5" id="KW-0677">Repeat</keyword>
<dbReference type="InterPro" id="IPR026082">
    <property type="entry name" value="ABCA"/>
</dbReference>
<comment type="similarity">
    <text evidence="2">Belongs to the ABC transporter superfamily. ABCA family.</text>
</comment>
<dbReference type="Pfam" id="PF12698">
    <property type="entry name" value="ABC2_membrane_3"/>
    <property type="match status" value="1"/>
</dbReference>
<evidence type="ECO:0000256" key="7">
    <source>
        <dbReference type="ARBA" id="ARBA00022840"/>
    </source>
</evidence>
<dbReference type="PANTHER" id="PTHR19229">
    <property type="entry name" value="ATP-BINDING CASSETTE TRANSPORTER SUBFAMILY A ABCA"/>
    <property type="match status" value="1"/>
</dbReference>
<feature type="transmembrane region" description="Helical" evidence="11">
    <location>
        <begin position="547"/>
        <end position="568"/>
    </location>
</feature>
<evidence type="ECO:0000256" key="10">
    <source>
        <dbReference type="SAM" id="MobiDB-lite"/>
    </source>
</evidence>
<feature type="region of interest" description="Disordered" evidence="10">
    <location>
        <begin position="650"/>
        <end position="679"/>
    </location>
</feature>
<dbReference type="InterPro" id="IPR017871">
    <property type="entry name" value="ABC_transporter-like_CS"/>
</dbReference>
<dbReference type="InterPro" id="IPR003439">
    <property type="entry name" value="ABC_transporter-like_ATP-bd"/>
</dbReference>
<dbReference type="InterPro" id="IPR027417">
    <property type="entry name" value="P-loop_NTPase"/>
</dbReference>